<reference evidence="3" key="1">
    <citation type="submission" date="2022-11" db="EMBL/GenBank/DDBJ databases">
        <authorList>
            <person name="Kikuchi T."/>
        </authorList>
    </citation>
    <scope>NUCLEOTIDE SEQUENCE</scope>
    <source>
        <strain evidence="3">PS1010</strain>
    </source>
</reference>
<evidence type="ECO:0000313" key="3">
    <source>
        <dbReference type="EMBL" id="CAI5438165.1"/>
    </source>
</evidence>
<dbReference type="InterPro" id="IPR029315">
    <property type="entry name" value="FANCI_S2"/>
</dbReference>
<name>A0A9P1I503_9PELO</name>
<feature type="domain" description="FANCI solenoid 2" evidence="1">
    <location>
        <begin position="431"/>
        <end position="573"/>
    </location>
</feature>
<dbReference type="GO" id="GO:0070182">
    <property type="term" value="F:DNA polymerase binding"/>
    <property type="evidence" value="ECO:0007669"/>
    <property type="project" value="TreeGrafter"/>
</dbReference>
<dbReference type="Pfam" id="PF14680">
    <property type="entry name" value="FANCI_HD2"/>
    <property type="match status" value="1"/>
</dbReference>
<dbReference type="PANTHER" id="PTHR21818">
    <property type="entry name" value="BC025462 PROTEIN"/>
    <property type="match status" value="1"/>
</dbReference>
<evidence type="ECO:0000259" key="1">
    <source>
        <dbReference type="Pfam" id="PF14676"/>
    </source>
</evidence>
<dbReference type="OrthoDB" id="195089at2759"/>
<accession>A0A9P1I503</accession>
<feature type="domain" description="FANCI helical" evidence="2">
    <location>
        <begin position="602"/>
        <end position="821"/>
    </location>
</feature>
<dbReference type="PANTHER" id="PTHR21818:SF0">
    <property type="entry name" value="FANCONI ANEMIA GROUP I PROTEIN"/>
    <property type="match status" value="1"/>
</dbReference>
<dbReference type="GO" id="GO:0006281">
    <property type="term" value="P:DNA repair"/>
    <property type="evidence" value="ECO:0007669"/>
    <property type="project" value="InterPro"/>
</dbReference>
<dbReference type="InterPro" id="IPR026171">
    <property type="entry name" value="FANCI"/>
</dbReference>
<dbReference type="InterPro" id="IPR029312">
    <property type="entry name" value="FANCI_HD2"/>
</dbReference>
<evidence type="ECO:0000313" key="4">
    <source>
        <dbReference type="Proteomes" id="UP001152747"/>
    </source>
</evidence>
<dbReference type="EMBL" id="CANHGI010000001">
    <property type="protein sequence ID" value="CAI5438165.1"/>
    <property type="molecule type" value="Genomic_DNA"/>
</dbReference>
<dbReference type="AlphaFoldDB" id="A0A9P1I503"/>
<gene>
    <name evidence="3" type="ORF">CAMP_LOCUS802</name>
</gene>
<keyword evidence="4" id="KW-1185">Reference proteome</keyword>
<protein>
    <submittedName>
        <fullName evidence="3">Uncharacterized protein</fullName>
    </submittedName>
</protein>
<dbReference type="Proteomes" id="UP001152747">
    <property type="component" value="Unassembled WGS sequence"/>
</dbReference>
<dbReference type="Pfam" id="PF14676">
    <property type="entry name" value="FANCI_S2"/>
    <property type="match status" value="1"/>
</dbReference>
<comment type="caution">
    <text evidence="3">The sequence shown here is derived from an EMBL/GenBank/DDBJ whole genome shotgun (WGS) entry which is preliminary data.</text>
</comment>
<evidence type="ECO:0000259" key="2">
    <source>
        <dbReference type="Pfam" id="PF14680"/>
    </source>
</evidence>
<organism evidence="3 4">
    <name type="scientific">Caenorhabditis angaria</name>
    <dbReference type="NCBI Taxonomy" id="860376"/>
    <lineage>
        <taxon>Eukaryota</taxon>
        <taxon>Metazoa</taxon>
        <taxon>Ecdysozoa</taxon>
        <taxon>Nematoda</taxon>
        <taxon>Chromadorea</taxon>
        <taxon>Rhabditida</taxon>
        <taxon>Rhabditina</taxon>
        <taxon>Rhabditomorpha</taxon>
        <taxon>Rhabditoidea</taxon>
        <taxon>Rhabditidae</taxon>
        <taxon>Peloderinae</taxon>
        <taxon>Caenorhabditis</taxon>
    </lineage>
</organism>
<proteinExistence type="predicted"/>
<sequence>MTSQVVFTQLGSSQIKPGGKTDKFIDVLIKMNEKTKSLDSLSETAKKSLIFNLSVLKDETKWKKMSDLFLEQVDCDRASRLSAFAHAWFNMIYALPEHEDVEILAVNMLIFLIDVMMKKDVAIPKFFLMYNDFESQLSKLRVENVKAIVSHITEIIKRIGENEENEGTENLKIARFNQRWKDFVALVIRRVADFELFEFNDQEIDGKEAAREILFMWIRLTQNQDAFELLVDISSSNSFLVPINERFCDEVIAEEISIDLEKDETIEEEKKRRIEMTWKAIILTKVIDKDRHTNLWNAIITAWKIPDDITEIEENTQVFVKCLYIGKKVLSTSVDVAKKFLGLIRTEKYRLLESQIAFALAIIQCGFDRNDSLADMKKTLQKLFRAGELAEECVWMSENVCGKLLWKVDSQLKGLVKLMEKNEELRAILTEPLFVLMISLLETPAYQKQVVIVDGKVADGCSLWILAKHILSEICVSQASMSNMLSHLFQTIGSASSNNSALILIDVLRVVVKKWSVEILNNSKLIDGLFDYVCRMRRDIAVSLIRCLLPIINSRRQLRESLFKSLKKDLLNDSTVCSAVPILLMLLRSVSKKKGGGGGQFDHSMSQSFGSFSTQSLNAMGCKKNIDANVGLELIGIVRKCLQQPVTTKIELYNGICELATQSSTMVSQFLDMLLSHASNLPEWNMTEMITANKSVVQLNEPLPHFIQTIECLMGELSFADPDFQQEGTEEILNKSKEFIDSWILLATRKDIDDLGLDRNSDWNTNNISGKTHFLFAQMMLSVYDVLIEHLWRRIDGNDEKSDCDRLVALMNRRKELDNIYRERLLNRKETKTSDGEKQTPLDTSQTDILTSAKTLASVMTKLLTANSNADAGNNTTINVRPEILANVQMELLYWTVQRAKGLSNTIVKEYRPLHSIVSGTNSLISLSKSLLEFYVGNEIPDWMNEIETGSVVKTLAIESYANIIQFLTIKYKSTPAKIAMTWFEEIEGEDEEARKKRQEPNILILRHAHSLSCGLFRHVLRNENDDISAEKKANPMHEAQGKAILKATTNVLMMTKNVKVWTNLFKRAVKILEKHNFG</sequence>